<evidence type="ECO:0000313" key="1">
    <source>
        <dbReference type="EMBL" id="CAB0013360.1"/>
    </source>
</evidence>
<name>A0A6H5H6R7_9HEMI</name>
<feature type="non-terminal residue" evidence="1">
    <location>
        <position position="78"/>
    </location>
</feature>
<protein>
    <submittedName>
        <fullName evidence="1">Uncharacterized protein</fullName>
    </submittedName>
</protein>
<gene>
    <name evidence="1" type="ORF">NTEN_LOCUS17971</name>
</gene>
<dbReference type="AlphaFoldDB" id="A0A6H5H6R7"/>
<organism evidence="1 2">
    <name type="scientific">Nesidiocoris tenuis</name>
    <dbReference type="NCBI Taxonomy" id="355587"/>
    <lineage>
        <taxon>Eukaryota</taxon>
        <taxon>Metazoa</taxon>
        <taxon>Ecdysozoa</taxon>
        <taxon>Arthropoda</taxon>
        <taxon>Hexapoda</taxon>
        <taxon>Insecta</taxon>
        <taxon>Pterygota</taxon>
        <taxon>Neoptera</taxon>
        <taxon>Paraneoptera</taxon>
        <taxon>Hemiptera</taxon>
        <taxon>Heteroptera</taxon>
        <taxon>Panheteroptera</taxon>
        <taxon>Cimicomorpha</taxon>
        <taxon>Miridae</taxon>
        <taxon>Dicyphina</taxon>
        <taxon>Nesidiocoris</taxon>
    </lineage>
</organism>
<reference evidence="1 2" key="1">
    <citation type="submission" date="2020-02" db="EMBL/GenBank/DDBJ databases">
        <authorList>
            <person name="Ferguson B K."/>
        </authorList>
    </citation>
    <scope>NUCLEOTIDE SEQUENCE [LARGE SCALE GENOMIC DNA]</scope>
</reference>
<keyword evidence="2" id="KW-1185">Reference proteome</keyword>
<dbReference type="EMBL" id="CADCXU010026570">
    <property type="protein sequence ID" value="CAB0013360.1"/>
    <property type="molecule type" value="Genomic_DNA"/>
</dbReference>
<evidence type="ECO:0000313" key="2">
    <source>
        <dbReference type="Proteomes" id="UP000479000"/>
    </source>
</evidence>
<sequence>MAELSCSGRTRSCHFLITWKTPYPFGNGEPEPRGCTGWCICVESLSGSDSFLLLKYKLSPKTYDSSARNCLVPKISEL</sequence>
<proteinExistence type="predicted"/>
<accession>A0A6H5H6R7</accession>
<dbReference type="Proteomes" id="UP000479000">
    <property type="component" value="Unassembled WGS sequence"/>
</dbReference>